<dbReference type="HOGENOM" id="CLU_044403_1_0_12"/>
<sequence>MKQESLSSPGMGRRHQAAVPLLCLRLRLCLWLSIILILFFLASCGRDSSPVNPAKPKNTAAMSRTMMMFGTVSRITLYDHATQENFDAAIAVLQSVDALINRNLPDSELGQVNAQAGIAPVTVSRELVDLMDTALYYASLSNGAFDPTIGPLVDAWGIMTDRVHVPAKEEIEAVLPLVDWRLVELDKVRNTIYLPLTGMSLDFGAIGKGYAADKVRETLAGKGVESAIINLGGNVFVMGTKTDGSAWNIGLQDPFMERGDYFMTVRASDETVVISGPYERYFVQDGVIYHHLMDKKTGYPADTDITTAAVIGTSSAAADSLSTAIFVLGIRQGLELIDSLPGMEAILLDSSGNIYLSEGLSANPERLSLIKEGYVLRNFT</sequence>
<evidence type="ECO:0000256" key="7">
    <source>
        <dbReference type="ARBA" id="ARBA00022842"/>
    </source>
</evidence>
<dbReference type="Gene3D" id="3.10.520.10">
    <property type="entry name" value="ApbE-like domains"/>
    <property type="match status" value="1"/>
</dbReference>
<dbReference type="GO" id="GO:0046872">
    <property type="term" value="F:metal ion binding"/>
    <property type="evidence" value="ECO:0007669"/>
    <property type="project" value="UniProtKB-UniRule"/>
</dbReference>
<keyword evidence="3 10" id="KW-0285">Flavoprotein</keyword>
<feature type="binding site" evidence="11">
    <location>
        <position position="323"/>
    </location>
    <ligand>
        <name>Mg(2+)</name>
        <dbReference type="ChEBI" id="CHEBI:18420"/>
    </ligand>
</feature>
<gene>
    <name evidence="13" type="ordered locus">Spico_0945</name>
</gene>
<dbReference type="InterPro" id="IPR003374">
    <property type="entry name" value="ApbE-like_sf"/>
</dbReference>
<dbReference type="EC" id="2.7.1.180" evidence="1 10"/>
<keyword evidence="13" id="KW-0449">Lipoprotein</keyword>
<keyword evidence="6 10" id="KW-0274">FAD</keyword>
<evidence type="ECO:0000256" key="10">
    <source>
        <dbReference type="PIRNR" id="PIRNR006268"/>
    </source>
</evidence>
<keyword evidence="12" id="KW-1133">Transmembrane helix</keyword>
<dbReference type="KEGG" id="scc:Spico_0945"/>
<evidence type="ECO:0000256" key="12">
    <source>
        <dbReference type="SAM" id="Phobius"/>
    </source>
</evidence>
<evidence type="ECO:0000256" key="4">
    <source>
        <dbReference type="ARBA" id="ARBA00022679"/>
    </source>
</evidence>
<comment type="catalytic activity">
    <reaction evidence="9 10">
        <text>L-threonyl-[protein] + FAD = FMN-L-threonyl-[protein] + AMP + H(+)</text>
        <dbReference type="Rhea" id="RHEA:36847"/>
        <dbReference type="Rhea" id="RHEA-COMP:11060"/>
        <dbReference type="Rhea" id="RHEA-COMP:11061"/>
        <dbReference type="ChEBI" id="CHEBI:15378"/>
        <dbReference type="ChEBI" id="CHEBI:30013"/>
        <dbReference type="ChEBI" id="CHEBI:57692"/>
        <dbReference type="ChEBI" id="CHEBI:74257"/>
        <dbReference type="ChEBI" id="CHEBI:456215"/>
        <dbReference type="EC" id="2.7.1.180"/>
    </reaction>
</comment>
<dbReference type="OrthoDB" id="9778595at2"/>
<dbReference type="InterPro" id="IPR024932">
    <property type="entry name" value="ApbE"/>
</dbReference>
<organism evidence="13 14">
    <name type="scientific">Parasphaerochaeta coccoides (strain ATCC BAA-1237 / DSM 17374 / SPN1)</name>
    <name type="common">Sphaerochaeta coccoides</name>
    <dbReference type="NCBI Taxonomy" id="760011"/>
    <lineage>
        <taxon>Bacteria</taxon>
        <taxon>Pseudomonadati</taxon>
        <taxon>Spirochaetota</taxon>
        <taxon>Spirochaetia</taxon>
        <taxon>Spirochaetales</taxon>
        <taxon>Sphaerochaetaceae</taxon>
        <taxon>Parasphaerochaeta</taxon>
    </lineage>
</organism>
<dbReference type="SUPFAM" id="SSF143631">
    <property type="entry name" value="ApbE-like"/>
    <property type="match status" value="1"/>
</dbReference>
<reference evidence="14" key="1">
    <citation type="submission" date="2011-04" db="EMBL/GenBank/DDBJ databases">
        <title>The complete genome of Spirochaeta coccoides DSM 17374.</title>
        <authorList>
            <person name="Lucas S."/>
            <person name="Copeland A."/>
            <person name="Lapidus A."/>
            <person name="Bruce D."/>
            <person name="Goodwin L."/>
            <person name="Pitluck S."/>
            <person name="Peters L."/>
            <person name="Kyrpides N."/>
            <person name="Mavromatis K."/>
            <person name="Pagani I."/>
            <person name="Ivanova N."/>
            <person name="Ovchinnikova G."/>
            <person name="Lu M."/>
            <person name="Detter J.C."/>
            <person name="Tapia R."/>
            <person name="Han C."/>
            <person name="Land M."/>
            <person name="Hauser L."/>
            <person name="Markowitz V."/>
            <person name="Cheng J.-F."/>
            <person name="Hugenholtz P."/>
            <person name="Woyke T."/>
            <person name="Wu D."/>
            <person name="Spring S."/>
            <person name="Schroeder M."/>
            <person name="Brambilla E."/>
            <person name="Klenk H.-P."/>
            <person name="Eisen J.A."/>
        </authorList>
    </citation>
    <scope>NUCLEOTIDE SEQUENCE [LARGE SCALE GENOMIC DNA]</scope>
    <source>
        <strain evidence="14">ATCC BAA-1237 / DSM 17374 / SPN1</strain>
    </source>
</reference>
<evidence type="ECO:0000256" key="11">
    <source>
        <dbReference type="PIRSR" id="PIRSR006268-2"/>
    </source>
</evidence>
<evidence type="ECO:0000256" key="8">
    <source>
        <dbReference type="ARBA" id="ARBA00031306"/>
    </source>
</evidence>
<keyword evidence="4 10" id="KW-0808">Transferase</keyword>
<comment type="similarity">
    <text evidence="10">Belongs to the ApbE family.</text>
</comment>
<dbReference type="GO" id="GO:0016740">
    <property type="term" value="F:transferase activity"/>
    <property type="evidence" value="ECO:0007669"/>
    <property type="project" value="UniProtKB-UniRule"/>
</dbReference>
<evidence type="ECO:0000256" key="5">
    <source>
        <dbReference type="ARBA" id="ARBA00022723"/>
    </source>
</evidence>
<proteinExistence type="inferred from homology"/>
<dbReference type="EMBL" id="CP002659">
    <property type="protein sequence ID" value="AEC02169.1"/>
    <property type="molecule type" value="Genomic_DNA"/>
</dbReference>
<dbReference type="Proteomes" id="UP000007939">
    <property type="component" value="Chromosome"/>
</dbReference>
<evidence type="ECO:0000256" key="9">
    <source>
        <dbReference type="ARBA" id="ARBA00048540"/>
    </source>
</evidence>
<keyword evidence="12" id="KW-0472">Membrane</keyword>
<dbReference type="PANTHER" id="PTHR30040">
    <property type="entry name" value="THIAMINE BIOSYNTHESIS LIPOPROTEIN APBE"/>
    <property type="match status" value="1"/>
</dbReference>
<dbReference type="PANTHER" id="PTHR30040:SF2">
    <property type="entry name" value="FAD:PROTEIN FMN TRANSFERASE"/>
    <property type="match status" value="1"/>
</dbReference>
<evidence type="ECO:0000313" key="14">
    <source>
        <dbReference type="Proteomes" id="UP000007939"/>
    </source>
</evidence>
<evidence type="ECO:0000256" key="3">
    <source>
        <dbReference type="ARBA" id="ARBA00022630"/>
    </source>
</evidence>
<keyword evidence="14" id="KW-1185">Reference proteome</keyword>
<dbReference type="Pfam" id="PF02424">
    <property type="entry name" value="ApbE"/>
    <property type="match status" value="1"/>
</dbReference>
<evidence type="ECO:0000256" key="2">
    <source>
        <dbReference type="ARBA" id="ARBA00016337"/>
    </source>
</evidence>
<feature type="binding site" evidence="11">
    <location>
        <position position="205"/>
    </location>
    <ligand>
        <name>Mg(2+)</name>
        <dbReference type="ChEBI" id="CHEBI:18420"/>
    </ligand>
</feature>
<feature type="transmembrane region" description="Helical" evidence="12">
    <location>
        <begin position="21"/>
        <end position="42"/>
    </location>
</feature>
<dbReference type="PIRSF" id="PIRSF006268">
    <property type="entry name" value="ApbE"/>
    <property type="match status" value="1"/>
</dbReference>
<accession>F4GIN5</accession>
<comment type="cofactor">
    <cofactor evidence="11">
        <name>Mg(2+)</name>
        <dbReference type="ChEBI" id="CHEBI:18420"/>
    </cofactor>
    <cofactor evidence="11">
        <name>Mn(2+)</name>
        <dbReference type="ChEBI" id="CHEBI:29035"/>
    </cofactor>
    <text evidence="11">Magnesium. Can also use manganese.</text>
</comment>
<evidence type="ECO:0000256" key="1">
    <source>
        <dbReference type="ARBA" id="ARBA00011955"/>
    </source>
</evidence>
<keyword evidence="12" id="KW-0812">Transmembrane</keyword>
<keyword evidence="5 10" id="KW-0479">Metal-binding</keyword>
<dbReference type="eggNOG" id="COG1477">
    <property type="taxonomic scope" value="Bacteria"/>
</dbReference>
<feature type="binding site" evidence="11">
    <location>
        <position position="319"/>
    </location>
    <ligand>
        <name>Mg(2+)</name>
        <dbReference type="ChEBI" id="CHEBI:18420"/>
    </ligand>
</feature>
<dbReference type="RefSeq" id="WP_013739565.1">
    <property type="nucleotide sequence ID" value="NC_015436.1"/>
</dbReference>
<reference evidence="13 14" key="2">
    <citation type="journal article" date="2012" name="Stand. Genomic Sci.">
        <title>Complete genome sequence of the termite hindgut bacterium Spirochaeta coccoides type strain (SPN1(T)), reclassification in the genus Sphaerochaeta as Sphaerochaeta coccoides comb. nov. and emendations of the family Spirochaetaceae and the genus Sphaerochaeta.</title>
        <authorList>
            <person name="Abt B."/>
            <person name="Han C."/>
            <person name="Scheuner C."/>
            <person name="Lu M."/>
            <person name="Lapidus A."/>
            <person name="Nolan M."/>
            <person name="Lucas S."/>
            <person name="Hammon N."/>
            <person name="Deshpande S."/>
            <person name="Cheng J.F."/>
            <person name="Tapia R."/>
            <person name="Goodwin L.A."/>
            <person name="Pitluck S."/>
            <person name="Liolios K."/>
            <person name="Pagani I."/>
            <person name="Ivanova N."/>
            <person name="Mavromatis K."/>
            <person name="Mikhailova N."/>
            <person name="Huntemann M."/>
            <person name="Pati A."/>
            <person name="Chen A."/>
            <person name="Palaniappan K."/>
            <person name="Land M."/>
            <person name="Hauser L."/>
            <person name="Brambilla E.M."/>
            <person name="Rohde M."/>
            <person name="Spring S."/>
            <person name="Gronow S."/>
            <person name="Goker M."/>
            <person name="Woyke T."/>
            <person name="Bristow J."/>
            <person name="Eisen J.A."/>
            <person name="Markowitz V."/>
            <person name="Hugenholtz P."/>
            <person name="Kyrpides N.C."/>
            <person name="Klenk H.P."/>
            <person name="Detter J.C."/>
        </authorList>
    </citation>
    <scope>NUCLEOTIDE SEQUENCE [LARGE SCALE GENOMIC DNA]</scope>
    <source>
        <strain evidence="14">ATCC BAA-1237 / DSM 17374 / SPN1</strain>
    </source>
</reference>
<dbReference type="STRING" id="760011.Spico_0945"/>
<dbReference type="AlphaFoldDB" id="F4GIN5"/>
<protein>
    <recommendedName>
        <fullName evidence="2 10">FAD:protein FMN transferase</fullName>
        <ecNumber evidence="1 10">2.7.1.180</ecNumber>
    </recommendedName>
    <alternativeName>
        <fullName evidence="8 10">Flavin transferase</fullName>
    </alternativeName>
</protein>
<evidence type="ECO:0000313" key="13">
    <source>
        <dbReference type="EMBL" id="AEC02169.1"/>
    </source>
</evidence>
<keyword evidence="7 10" id="KW-0460">Magnesium</keyword>
<evidence type="ECO:0000256" key="6">
    <source>
        <dbReference type="ARBA" id="ARBA00022827"/>
    </source>
</evidence>
<name>F4GIN5_PARC1</name>